<dbReference type="GO" id="GO:0043190">
    <property type="term" value="C:ATP-binding cassette (ABC) transporter complex"/>
    <property type="evidence" value="ECO:0007669"/>
    <property type="project" value="TreeGrafter"/>
</dbReference>
<accession>A0AAE6YEB4</accession>
<dbReference type="Pfam" id="PF00528">
    <property type="entry name" value="BPD_transp_1"/>
    <property type="match status" value="2"/>
</dbReference>
<feature type="transmembrane region" description="Helical" evidence="7">
    <location>
        <begin position="136"/>
        <end position="153"/>
    </location>
</feature>
<dbReference type="CDD" id="cd06261">
    <property type="entry name" value="TM_PBP2"/>
    <property type="match status" value="2"/>
</dbReference>
<keyword evidence="3" id="KW-1003">Cell membrane</keyword>
<dbReference type="EMBL" id="CP050692">
    <property type="protein sequence ID" value="QIT48175.1"/>
    <property type="molecule type" value="Genomic_DNA"/>
</dbReference>
<reference evidence="9 11" key="1">
    <citation type="submission" date="2015-07" db="EMBL/GenBank/DDBJ databases">
        <title>Draft Genome Sequence of Streptomyces antibioticus, IMRU 3720 reveals insights in the evolution of actinomycin biosynthetic gene clusters in Streptomyces.</title>
        <authorList>
            <person name="Crnovcic I."/>
            <person name="Ruckert C."/>
            <person name="Kalinowksi J."/>
            <person name="Keller U."/>
        </authorList>
    </citation>
    <scope>NUCLEOTIDE SEQUENCE [LARGE SCALE GENOMIC DNA]</scope>
    <source>
        <strain evidence="9 11">DSM 41481</strain>
    </source>
</reference>
<gene>
    <name evidence="9" type="ORF">AFM16_34845</name>
    <name evidence="10" type="ORF">HCX60_35440</name>
</gene>
<feature type="transmembrane region" description="Helical" evidence="7">
    <location>
        <begin position="28"/>
        <end position="44"/>
    </location>
</feature>
<organism evidence="10 12">
    <name type="scientific">Streptomyces antibioticus</name>
    <dbReference type="NCBI Taxonomy" id="1890"/>
    <lineage>
        <taxon>Bacteria</taxon>
        <taxon>Bacillati</taxon>
        <taxon>Actinomycetota</taxon>
        <taxon>Actinomycetes</taxon>
        <taxon>Kitasatosporales</taxon>
        <taxon>Streptomycetaceae</taxon>
        <taxon>Streptomyces</taxon>
    </lineage>
</organism>
<reference evidence="10 12" key="2">
    <citation type="submission" date="2020-03" db="EMBL/GenBank/DDBJ databases">
        <title>Is there a link between lipid content and antibiotic production in Streptomyces?</title>
        <authorList>
            <person name="David M."/>
            <person name="Lejeune C."/>
            <person name="Abreu S."/>
            <person name="Thibessard A."/>
            <person name="Leblond P."/>
            <person name="Chaminade P."/>
            <person name="Virolle M.-J."/>
        </authorList>
    </citation>
    <scope>NUCLEOTIDE SEQUENCE [LARGE SCALE GENOMIC DNA]</scope>
    <source>
        <strain evidence="10 12">DSM 41481</strain>
    </source>
</reference>
<dbReference type="Proteomes" id="UP000190306">
    <property type="component" value="Chromosome"/>
</dbReference>
<feature type="transmembrane region" description="Helical" evidence="7">
    <location>
        <begin position="359"/>
        <end position="380"/>
    </location>
</feature>
<keyword evidence="4 7" id="KW-0812">Transmembrane</keyword>
<feature type="transmembrane region" description="Helical" evidence="7">
    <location>
        <begin position="203"/>
        <end position="230"/>
    </location>
</feature>
<feature type="domain" description="ABC transmembrane type-1" evidence="8">
    <location>
        <begin position="156"/>
        <end position="335"/>
    </location>
</feature>
<dbReference type="EMBL" id="LHQL01000014">
    <property type="protein sequence ID" value="OOQ47845.1"/>
    <property type="molecule type" value="Genomic_DNA"/>
</dbReference>
<evidence type="ECO:0000256" key="2">
    <source>
        <dbReference type="ARBA" id="ARBA00022448"/>
    </source>
</evidence>
<evidence type="ECO:0000256" key="7">
    <source>
        <dbReference type="RuleBase" id="RU363032"/>
    </source>
</evidence>
<keyword evidence="2 7" id="KW-0813">Transport</keyword>
<dbReference type="AlphaFoldDB" id="A0AAE6YEB4"/>
<feature type="transmembrane region" description="Helical" evidence="7">
    <location>
        <begin position="275"/>
        <end position="296"/>
    </location>
</feature>
<keyword evidence="6 7" id="KW-0472">Membrane</keyword>
<evidence type="ECO:0000313" key="10">
    <source>
        <dbReference type="EMBL" id="QIT48175.1"/>
    </source>
</evidence>
<feature type="transmembrane region" description="Helical" evidence="7">
    <location>
        <begin position="316"/>
        <end position="338"/>
    </location>
</feature>
<comment type="similarity">
    <text evidence="7">Belongs to the binding-protein-dependent transport system permease family.</text>
</comment>
<feature type="transmembrane region" description="Helical" evidence="7">
    <location>
        <begin position="457"/>
        <end position="473"/>
    </location>
</feature>
<dbReference type="RefSeq" id="WP_078636404.1">
    <property type="nucleotide sequence ID" value="NZ_CM007717.1"/>
</dbReference>
<feature type="transmembrane region" description="Helical" evidence="7">
    <location>
        <begin position="479"/>
        <end position="501"/>
    </location>
</feature>
<dbReference type="GO" id="GO:0005275">
    <property type="term" value="F:amine transmembrane transporter activity"/>
    <property type="evidence" value="ECO:0007669"/>
    <property type="project" value="TreeGrafter"/>
</dbReference>
<evidence type="ECO:0000256" key="6">
    <source>
        <dbReference type="ARBA" id="ARBA00023136"/>
    </source>
</evidence>
<dbReference type="InterPro" id="IPR035906">
    <property type="entry name" value="MetI-like_sf"/>
</dbReference>
<name>A0AAE6YEB4_STRAT</name>
<dbReference type="PANTHER" id="PTHR47737:SF1">
    <property type="entry name" value="GLYCINE BETAINE_PROLINE BETAINE TRANSPORT SYSTEM PERMEASE PROTEIN PROW"/>
    <property type="match status" value="1"/>
</dbReference>
<evidence type="ECO:0000259" key="8">
    <source>
        <dbReference type="PROSITE" id="PS50928"/>
    </source>
</evidence>
<evidence type="ECO:0000256" key="1">
    <source>
        <dbReference type="ARBA" id="ARBA00004141"/>
    </source>
</evidence>
<dbReference type="SUPFAM" id="SSF161098">
    <property type="entry name" value="MetI-like"/>
    <property type="match status" value="2"/>
</dbReference>
<dbReference type="InterPro" id="IPR000515">
    <property type="entry name" value="MetI-like"/>
</dbReference>
<dbReference type="Gene3D" id="1.10.3720.10">
    <property type="entry name" value="MetI-like"/>
    <property type="match status" value="2"/>
</dbReference>
<dbReference type="PROSITE" id="PS50928">
    <property type="entry name" value="ABC_TM1"/>
    <property type="match status" value="2"/>
</dbReference>
<dbReference type="GO" id="GO:0031460">
    <property type="term" value="P:glycine betaine transport"/>
    <property type="evidence" value="ECO:0007669"/>
    <property type="project" value="TreeGrafter"/>
</dbReference>
<dbReference type="PANTHER" id="PTHR47737">
    <property type="entry name" value="GLYCINE BETAINE/PROLINE BETAINE TRANSPORT SYSTEM PERMEASE PROTEIN PROW"/>
    <property type="match status" value="1"/>
</dbReference>
<evidence type="ECO:0000256" key="5">
    <source>
        <dbReference type="ARBA" id="ARBA00022989"/>
    </source>
</evidence>
<sequence length="664" mass="69705">MTAVVEKPRAADPAPAPVRRERRIGRPLLVAVILGVWLVLFAVLRGRHTLSLAAADLTGLHRWFNDVNDAIGADRDSNPLFLYFFNEIRLVVDTLVTFVQELISQPSAGRPLPQIGWLGVVGLAGYVSWAVGNWRVALLAVAGFTFLGLQGLWQESMDTLALTLSAVLTALLFAIPLGVWAGVSDRVDRILKPFLDFMQTMPTFVYLAPLTLFFLIGPASATIATVIYAAPPAIRITAHAVRSVPEATVEAAESLGATRRQALLKVLLPLSRRTVILGVNQSIMAALAMVTIAALIDAPGLGKTVVQALQSLDVGTAFNAGLSIVVMAIVLDRVTTAAGVRAEAARRSGSRFAAWRRPLLGAGAAITLVLVYLSHTYVWAAEFPGEGGVGRSVASAADTATLWVQDHLSGLTNTVRDTLTEGLLNPFQTLLTDSPWWLVGAVLVALGTVFGGRRAGITAAVCVGLLVGTGLWSDAMTTLASTLVATVLVMLLGVALGVWMGRSALVDRLIRPTLDAAQVMPPFVYLVPFLALFGATRFTAIVAAVVYAAPVATKIVADGVRQVPAATVEAATAAGCGTWQLITKVQLPMARGALTLATNQGLIYVLSMVVVGGLVGAGALGYDVVAGFSQGQLYGKGLAAGLAIVLLGVMFDRITQAAARRTSA</sequence>
<dbReference type="GO" id="GO:0015226">
    <property type="term" value="F:carnitine transmembrane transporter activity"/>
    <property type="evidence" value="ECO:0007669"/>
    <property type="project" value="TreeGrafter"/>
</dbReference>
<keyword evidence="5 7" id="KW-1133">Transmembrane helix</keyword>
<feature type="domain" description="ABC transmembrane type-1" evidence="8">
    <location>
        <begin position="475"/>
        <end position="655"/>
    </location>
</feature>
<proteinExistence type="inferred from homology"/>
<protein>
    <submittedName>
        <fullName evidence="9 10">ABC transporter permease</fullName>
    </submittedName>
</protein>
<evidence type="ECO:0000313" key="11">
    <source>
        <dbReference type="Proteomes" id="UP000190306"/>
    </source>
</evidence>
<comment type="subcellular location">
    <subcellularLocation>
        <location evidence="7">Cell membrane</location>
        <topology evidence="7">Multi-pass membrane protein</topology>
    </subcellularLocation>
    <subcellularLocation>
        <location evidence="1">Membrane</location>
        <topology evidence="1">Multi-pass membrane protein</topology>
    </subcellularLocation>
</comment>
<feature type="transmembrane region" description="Helical" evidence="7">
    <location>
        <begin position="160"/>
        <end position="183"/>
    </location>
</feature>
<evidence type="ECO:0000313" key="12">
    <source>
        <dbReference type="Proteomes" id="UP000502504"/>
    </source>
</evidence>
<feature type="transmembrane region" description="Helical" evidence="7">
    <location>
        <begin position="602"/>
        <end position="621"/>
    </location>
</feature>
<feature type="transmembrane region" description="Helical" evidence="7">
    <location>
        <begin position="633"/>
        <end position="651"/>
    </location>
</feature>
<evidence type="ECO:0000256" key="3">
    <source>
        <dbReference type="ARBA" id="ARBA00022475"/>
    </source>
</evidence>
<feature type="transmembrane region" description="Helical" evidence="7">
    <location>
        <begin position="522"/>
        <end position="550"/>
    </location>
</feature>
<dbReference type="FunFam" id="1.10.3720.10:FF:000001">
    <property type="entry name" value="Glycine betaine ABC transporter, permease"/>
    <property type="match status" value="1"/>
</dbReference>
<dbReference type="Proteomes" id="UP000502504">
    <property type="component" value="Chromosome"/>
</dbReference>
<dbReference type="GO" id="GO:0015871">
    <property type="term" value="P:choline transport"/>
    <property type="evidence" value="ECO:0007669"/>
    <property type="project" value="TreeGrafter"/>
</dbReference>
<evidence type="ECO:0000256" key="4">
    <source>
        <dbReference type="ARBA" id="ARBA00022692"/>
    </source>
</evidence>
<keyword evidence="11" id="KW-1185">Reference proteome</keyword>
<evidence type="ECO:0000313" key="9">
    <source>
        <dbReference type="EMBL" id="OOQ47845.1"/>
    </source>
</evidence>